<organism evidence="6">
    <name type="scientific">Thiothrix subterranea</name>
    <dbReference type="NCBI Taxonomy" id="2735563"/>
    <lineage>
        <taxon>Bacteria</taxon>
        <taxon>Pseudomonadati</taxon>
        <taxon>Pseudomonadota</taxon>
        <taxon>Gammaproteobacteria</taxon>
        <taxon>Thiotrichales</taxon>
        <taxon>Thiotrichaceae</taxon>
        <taxon>Thiothrix</taxon>
    </lineage>
</organism>
<dbReference type="InterPro" id="IPR005318">
    <property type="entry name" value="OM_porin_bac"/>
</dbReference>
<feature type="chain" id="PRO_5041257283" evidence="4">
    <location>
        <begin position="26"/>
        <end position="424"/>
    </location>
</feature>
<evidence type="ECO:0000313" key="6">
    <source>
        <dbReference type="EMBL" id="WML86273.1"/>
    </source>
</evidence>
<dbReference type="RefSeq" id="WP_308135182.1">
    <property type="nucleotide sequence ID" value="NZ_CP133217.1"/>
</dbReference>
<evidence type="ECO:0000313" key="7">
    <source>
        <dbReference type="Proteomes" id="UP001223336"/>
    </source>
</evidence>
<accession>A0AA51QWJ6</accession>
<keyword evidence="7" id="KW-1185">Reference proteome</keyword>
<evidence type="ECO:0000256" key="2">
    <source>
        <dbReference type="ARBA" id="ARBA00022448"/>
    </source>
</evidence>
<evidence type="ECO:0000256" key="1">
    <source>
        <dbReference type="ARBA" id="ARBA00009075"/>
    </source>
</evidence>
<dbReference type="InterPro" id="IPR023614">
    <property type="entry name" value="Porin_dom_sf"/>
</dbReference>
<evidence type="ECO:0000256" key="4">
    <source>
        <dbReference type="SAM" id="SignalP"/>
    </source>
</evidence>
<keyword evidence="3 4" id="KW-0732">Signal</keyword>
<keyword evidence="2" id="KW-0813">Transport</keyword>
<proteinExistence type="inferred from homology"/>
<dbReference type="EMBL" id="JAVFKN010000015">
    <property type="protein sequence ID" value="MDQ5769290.1"/>
    <property type="molecule type" value="Genomic_DNA"/>
</dbReference>
<dbReference type="EMBL" id="CP133217">
    <property type="protein sequence ID" value="WML86273.1"/>
    <property type="molecule type" value="Genomic_DNA"/>
</dbReference>
<feature type="signal peptide" evidence="4">
    <location>
        <begin position="1"/>
        <end position="25"/>
    </location>
</feature>
<dbReference type="Proteomes" id="UP001229862">
    <property type="component" value="Chromosome"/>
</dbReference>
<dbReference type="Proteomes" id="UP001223336">
    <property type="component" value="Unassembled WGS sequence"/>
</dbReference>
<dbReference type="Gene3D" id="2.40.160.10">
    <property type="entry name" value="Porin"/>
    <property type="match status" value="1"/>
</dbReference>
<evidence type="ECO:0000313" key="5">
    <source>
        <dbReference type="EMBL" id="MDQ5769290.1"/>
    </source>
</evidence>
<gene>
    <name evidence="5" type="ORF">RCC75_12170</name>
    <name evidence="6" type="ORF">RCG00_18515</name>
</gene>
<name>A0AA51QWJ6_9GAMM</name>
<dbReference type="AlphaFoldDB" id="A0AA51QWJ6"/>
<comment type="similarity">
    <text evidence="1">Belongs to the outer membrane porin (Opr) (TC 1.B.25) family.</text>
</comment>
<sequence>MKRFNKTKTALVIISVLGISAQVNAGGLPEALTGGKVSGEVKTLFINSSYTDANSQAGPLDNNNIGSAAVQLNYDSGDFNGFKASVGIQAGKDFELHDNASEDDSRGTITATTLYKGHLDYNFDESKTKTQIRVGRQSIVSPLLMDSGMYPMRDSWDGVTVTNKDIPNTTVKAAYITKWVKRYGNDSNGSVVQEDKEYDDPLYSVHVKNESIKDLALEAQYMSTKQKGNNGDPGTSTIDGYSTYYTKAEYKLPTAHPVKIGVMHAGAAFDNAAEKDTSLSGINVGTKVKSVGLNVAYTTIDDDNDYPGTLGHVPNFQTFNNVLINDDMFAGTKITSVKVSPDFKVAGLKTDLSYAKFSQSAAGISNSATNLDGASELALDVKYDIPTVKGLSTRIGLAKVDYDLPDASKDSDMDYARVHLNYKF</sequence>
<protein>
    <submittedName>
        <fullName evidence="6">OprD family outer membrane porin</fullName>
    </submittedName>
</protein>
<evidence type="ECO:0000256" key="3">
    <source>
        <dbReference type="ARBA" id="ARBA00022729"/>
    </source>
</evidence>
<dbReference type="Pfam" id="PF03573">
    <property type="entry name" value="OprD"/>
    <property type="match status" value="1"/>
</dbReference>
<dbReference type="GO" id="GO:0016020">
    <property type="term" value="C:membrane"/>
    <property type="evidence" value="ECO:0007669"/>
    <property type="project" value="InterPro"/>
</dbReference>
<reference evidence="6 7" key="1">
    <citation type="submission" date="2023-08" db="EMBL/GenBank/DDBJ databases">
        <title>New molecular markers tilS and rpoB for phylogenetic and monitoring studies of the genus Thiothrix biodiversity.</title>
        <authorList>
            <person name="Ravin N.V."/>
            <person name="Smolyakov D."/>
            <person name="Markov N.D."/>
            <person name="Beletsky A.V."/>
            <person name="Mardanov A.V."/>
            <person name="Rudenko T.S."/>
            <person name="Grabovich M.Y."/>
        </authorList>
    </citation>
    <scope>NUCLEOTIDE SEQUENCE</scope>
    <source>
        <strain evidence="6">DNT52</strain>
        <strain evidence="5 7">H33</strain>
    </source>
</reference>